<comment type="caution">
    <text evidence="1">The sequence shown here is derived from an EMBL/GenBank/DDBJ whole genome shotgun (WGS) entry which is preliminary data.</text>
</comment>
<evidence type="ECO:0000313" key="1">
    <source>
        <dbReference type="EMBL" id="MDJ1115344.1"/>
    </source>
</evidence>
<organism evidence="1 2">
    <name type="scientific">Microbacterium dauci</name>
    <dbReference type="NCBI Taxonomy" id="3048008"/>
    <lineage>
        <taxon>Bacteria</taxon>
        <taxon>Bacillati</taxon>
        <taxon>Actinomycetota</taxon>
        <taxon>Actinomycetes</taxon>
        <taxon>Micrococcales</taxon>
        <taxon>Microbacteriaceae</taxon>
        <taxon>Microbacterium</taxon>
    </lineage>
</organism>
<protein>
    <recommendedName>
        <fullName evidence="3">Major tail protein</fullName>
    </recommendedName>
</protein>
<sequence length="134" mass="14151">MTRTLGPGSLKIGETGSEREWAGHLTKTALVPSTSSDDPVAVLDGTEVAGEDTTTWALTGTILDNFEFDSLQNFAIANAGKEMPFVWTPNNDGGTDYSGTVRIRPIGIGGDVKKKNTNDLEFPLIGAPTPGELV</sequence>
<proteinExistence type="predicted"/>
<keyword evidence="2" id="KW-1185">Reference proteome</keyword>
<reference evidence="1 2" key="1">
    <citation type="submission" date="2023-05" db="EMBL/GenBank/DDBJ databases">
        <title>Microbacterium dauci sp.nov., Isolated from Carrot Rhizosphere Soil.</title>
        <authorList>
            <person name="Xiao Z."/>
            <person name="Zheng J."/>
        </authorList>
    </citation>
    <scope>NUCLEOTIDE SEQUENCE [LARGE SCALE GENOMIC DNA]</scope>
    <source>
        <strain evidence="1 2">LX3-4</strain>
    </source>
</reference>
<dbReference type="RefSeq" id="WP_283717021.1">
    <property type="nucleotide sequence ID" value="NZ_JASJND010000007.1"/>
</dbReference>
<accession>A0ABT6ZGR0</accession>
<gene>
    <name evidence="1" type="ORF">QNI14_12885</name>
</gene>
<dbReference type="EMBL" id="JASJND010000007">
    <property type="protein sequence ID" value="MDJ1115344.1"/>
    <property type="molecule type" value="Genomic_DNA"/>
</dbReference>
<evidence type="ECO:0000313" key="2">
    <source>
        <dbReference type="Proteomes" id="UP001321481"/>
    </source>
</evidence>
<name>A0ABT6ZGR0_9MICO</name>
<dbReference type="Proteomes" id="UP001321481">
    <property type="component" value="Unassembled WGS sequence"/>
</dbReference>
<evidence type="ECO:0008006" key="3">
    <source>
        <dbReference type="Google" id="ProtNLM"/>
    </source>
</evidence>